<sequence>MWDPAQYLAFADHRARPFYELVARVAAEKPRRVVDAGCGPGNLTSSLSERWPSAVVEAFDSSPEMVEAARAAGVDARVGDVTTWTPSPDTDVVVSNAVLQWIPSHPSIVSSWVDALAPGAWLAFQLPGNFADPSHRLIREVAGPSLRHVFRSGTPVLSPVEYANLLGGCSTVDVWETTYVQRLTGRDPVLDWVSGTALRPVRAALSSTDYETFVAELAPRLREAYPQRADGTTWFPFRRIFAVARV</sequence>
<dbReference type="AlphaFoldDB" id="A0A1G8BV55"/>
<dbReference type="GO" id="GO:0032259">
    <property type="term" value="P:methylation"/>
    <property type="evidence" value="ECO:0007669"/>
    <property type="project" value="UniProtKB-KW"/>
</dbReference>
<proteinExistence type="predicted"/>
<dbReference type="RefSeq" id="WP_090058877.1">
    <property type="nucleotide sequence ID" value="NZ_FNCC01000020.1"/>
</dbReference>
<dbReference type="CDD" id="cd02440">
    <property type="entry name" value="AdoMet_MTases"/>
    <property type="match status" value="1"/>
</dbReference>
<dbReference type="OrthoDB" id="9795085at2"/>
<dbReference type="STRING" id="200378.SAMN05216553_12076"/>
<protein>
    <submittedName>
        <fullName evidence="1">Trans-aconitate 2-methyltransferase</fullName>
    </submittedName>
</protein>
<dbReference type="InterPro" id="IPR029063">
    <property type="entry name" value="SAM-dependent_MTases_sf"/>
</dbReference>
<dbReference type="SUPFAM" id="SSF53335">
    <property type="entry name" value="S-adenosyl-L-methionine-dependent methyltransferases"/>
    <property type="match status" value="1"/>
</dbReference>
<gene>
    <name evidence="1" type="ORF">SAMN05216553_12076</name>
</gene>
<dbReference type="PANTHER" id="PTHR43861:SF1">
    <property type="entry name" value="TRANS-ACONITATE 2-METHYLTRANSFERASE"/>
    <property type="match status" value="1"/>
</dbReference>
<dbReference type="Gene3D" id="1.10.150.290">
    <property type="entry name" value="S-adenosyl-L-methionine-dependent methyltransferases"/>
    <property type="match status" value="1"/>
</dbReference>
<dbReference type="InterPro" id="IPR023149">
    <property type="entry name" value="Trans_acon_MeTrfase_C"/>
</dbReference>
<dbReference type="GO" id="GO:0030798">
    <property type="term" value="F:trans-aconitate 2-methyltransferase activity"/>
    <property type="evidence" value="ECO:0007669"/>
    <property type="project" value="InterPro"/>
</dbReference>
<dbReference type="PANTHER" id="PTHR43861">
    <property type="entry name" value="TRANS-ACONITATE 2-METHYLTRANSFERASE-RELATED"/>
    <property type="match status" value="1"/>
</dbReference>
<reference evidence="2" key="1">
    <citation type="submission" date="2016-10" db="EMBL/GenBank/DDBJ databases">
        <authorList>
            <person name="Varghese N."/>
            <person name="Submissions S."/>
        </authorList>
    </citation>
    <scope>NUCLEOTIDE SEQUENCE [LARGE SCALE GENOMIC DNA]</scope>
    <source>
        <strain evidence="2">CGMCC 4.3506</strain>
    </source>
</reference>
<keyword evidence="1" id="KW-0489">Methyltransferase</keyword>
<evidence type="ECO:0000313" key="1">
    <source>
        <dbReference type="EMBL" id="SDH37136.1"/>
    </source>
</evidence>
<keyword evidence="1" id="KW-0808">Transferase</keyword>
<dbReference type="Gene3D" id="3.40.50.150">
    <property type="entry name" value="Vaccinia Virus protein VP39"/>
    <property type="match status" value="1"/>
</dbReference>
<dbReference type="NCBIfam" id="NF010703">
    <property type="entry name" value="PRK14103.1"/>
    <property type="match status" value="1"/>
</dbReference>
<dbReference type="EMBL" id="FNCC01000020">
    <property type="protein sequence ID" value="SDH37136.1"/>
    <property type="molecule type" value="Genomic_DNA"/>
</dbReference>
<keyword evidence="2" id="KW-1185">Reference proteome</keyword>
<name>A0A1G8BV55_9PSEU</name>
<organism evidence="1 2">
    <name type="scientific">Lentzea fradiae</name>
    <dbReference type="NCBI Taxonomy" id="200378"/>
    <lineage>
        <taxon>Bacteria</taxon>
        <taxon>Bacillati</taxon>
        <taxon>Actinomycetota</taxon>
        <taxon>Actinomycetes</taxon>
        <taxon>Pseudonocardiales</taxon>
        <taxon>Pseudonocardiaceae</taxon>
        <taxon>Lentzea</taxon>
    </lineage>
</organism>
<dbReference type="Proteomes" id="UP000199623">
    <property type="component" value="Unassembled WGS sequence"/>
</dbReference>
<dbReference type="Pfam" id="PF13489">
    <property type="entry name" value="Methyltransf_23"/>
    <property type="match status" value="1"/>
</dbReference>
<accession>A0A1G8BV55</accession>
<evidence type="ECO:0000313" key="2">
    <source>
        <dbReference type="Proteomes" id="UP000199623"/>
    </source>
</evidence>